<dbReference type="SUPFAM" id="SSF52833">
    <property type="entry name" value="Thioredoxin-like"/>
    <property type="match status" value="1"/>
</dbReference>
<dbReference type="STRING" id="465721.ACG33_14195"/>
<dbReference type="AlphaFoldDB" id="A0A127FCU1"/>
<dbReference type="PANTHER" id="PTHR35891:SF2">
    <property type="entry name" value="THIOL:DISULFIDE INTERCHANGE PROTEIN DSBA"/>
    <property type="match status" value="1"/>
</dbReference>
<keyword evidence="12" id="KW-1185">Reference proteome</keyword>
<dbReference type="PROSITE" id="PS51352">
    <property type="entry name" value="THIOREDOXIN_2"/>
    <property type="match status" value="1"/>
</dbReference>
<reference evidence="11 12" key="1">
    <citation type="submission" date="2015-06" db="EMBL/GenBank/DDBJ databases">
        <title>A Comprehensive Approach to Explore the Metabolic and Phylogenetic Diversity of Bacterial Steroid Degradation in the Environment: Testosterone as an Example.</title>
        <authorList>
            <person name="Yang F.-C."/>
            <person name="Chen Y.-L."/>
            <person name="Yu C.-P."/>
            <person name="Tang S.-L."/>
            <person name="Wang P.-H."/>
            <person name="Ismail W."/>
            <person name="Wang C.-H."/>
            <person name="Yang C.-Y."/>
            <person name="Chiang Y.-R."/>
        </authorList>
    </citation>
    <scope>NUCLEOTIDE SEQUENCE [LARGE SCALE GENOMIC DNA]</scope>
    <source>
        <strain evidence="11 12">DSM 18526</strain>
    </source>
</reference>
<evidence type="ECO:0000256" key="7">
    <source>
        <dbReference type="ARBA" id="ARBA00023284"/>
    </source>
</evidence>
<protein>
    <recommendedName>
        <fullName evidence="3">Thiol:disulfide interchange protein DsbA</fullName>
    </recommendedName>
</protein>
<evidence type="ECO:0000313" key="11">
    <source>
        <dbReference type="EMBL" id="AMN48227.1"/>
    </source>
</evidence>
<evidence type="ECO:0000256" key="2">
    <source>
        <dbReference type="ARBA" id="ARBA00005791"/>
    </source>
</evidence>
<dbReference type="GO" id="GO:0042597">
    <property type="term" value="C:periplasmic space"/>
    <property type="evidence" value="ECO:0007669"/>
    <property type="project" value="UniProtKB-SubCell"/>
</dbReference>
<dbReference type="KEGG" id="sdf:ACG33_14195"/>
<organism evidence="11 12">
    <name type="scientific">Steroidobacter denitrificans</name>
    <dbReference type="NCBI Taxonomy" id="465721"/>
    <lineage>
        <taxon>Bacteria</taxon>
        <taxon>Pseudomonadati</taxon>
        <taxon>Pseudomonadota</taxon>
        <taxon>Gammaproteobacteria</taxon>
        <taxon>Steroidobacterales</taxon>
        <taxon>Steroidobacteraceae</taxon>
        <taxon>Steroidobacter</taxon>
    </lineage>
</organism>
<dbReference type="Proteomes" id="UP000070250">
    <property type="component" value="Chromosome"/>
</dbReference>
<evidence type="ECO:0000259" key="10">
    <source>
        <dbReference type="PROSITE" id="PS51352"/>
    </source>
</evidence>
<evidence type="ECO:0000256" key="1">
    <source>
        <dbReference type="ARBA" id="ARBA00004418"/>
    </source>
</evidence>
<keyword evidence="6" id="KW-1015">Disulfide bond</keyword>
<dbReference type="PROSITE" id="PS51257">
    <property type="entry name" value="PROKAR_LIPOPROTEIN"/>
    <property type="match status" value="1"/>
</dbReference>
<dbReference type="InterPro" id="IPR001853">
    <property type="entry name" value="DSBA-like_thioredoxin_dom"/>
</dbReference>
<accession>A0A127FCU1</accession>
<dbReference type="CDD" id="cd03019">
    <property type="entry name" value="DsbA_DsbA"/>
    <property type="match status" value="1"/>
</dbReference>
<proteinExistence type="inferred from homology"/>
<dbReference type="GO" id="GO:0015036">
    <property type="term" value="F:disulfide oxidoreductase activity"/>
    <property type="evidence" value="ECO:0007669"/>
    <property type="project" value="UniProtKB-ARBA"/>
</dbReference>
<dbReference type="InterPro" id="IPR017937">
    <property type="entry name" value="Thioredoxin_CS"/>
</dbReference>
<dbReference type="RefSeq" id="WP_066922154.1">
    <property type="nucleotide sequence ID" value="NZ_CP011971.1"/>
</dbReference>
<sequence>MNKFHLKAPFLLAALFALAAFSACGKQAAPAPGEPAVEAVATEPVATVQNETAAAATREAGEISAETTAAPDEAIDTQAAGVTEAAPPTELKPASVQPSVRLTARAPAPPVSARFKEGRNYQKLVPAQPTSVNPGQIEVIEVFWYGCGHCFALDPGIESWRGNDKAPYVQFLRLPAMWNDMTRLHARLFYTAEALGKLEEMHTQIFREIHVRANPLNSTEQISELFQRHGISAEEFNKTFSSFAVESKLQRADLLNRRYRVQSVPMFVVNGKYTTDVSGAGNEQQLFQLLDELAAHEHGG</sequence>
<comment type="similarity">
    <text evidence="2">Belongs to the thioredoxin family. DsbA subfamily.</text>
</comment>
<keyword evidence="4 9" id="KW-0732">Signal</keyword>
<evidence type="ECO:0000256" key="9">
    <source>
        <dbReference type="SAM" id="SignalP"/>
    </source>
</evidence>
<evidence type="ECO:0000256" key="5">
    <source>
        <dbReference type="ARBA" id="ARBA00022764"/>
    </source>
</evidence>
<feature type="chain" id="PRO_5007448365" description="Thiol:disulfide interchange protein DsbA" evidence="9">
    <location>
        <begin position="20"/>
        <end position="300"/>
    </location>
</feature>
<feature type="signal peptide" evidence="9">
    <location>
        <begin position="1"/>
        <end position="19"/>
    </location>
</feature>
<dbReference type="InterPro" id="IPR036249">
    <property type="entry name" value="Thioredoxin-like_sf"/>
</dbReference>
<keyword evidence="5" id="KW-0574">Periplasm</keyword>
<keyword evidence="7" id="KW-0676">Redox-active center</keyword>
<name>A0A127FCU1_STEDE</name>
<evidence type="ECO:0000256" key="4">
    <source>
        <dbReference type="ARBA" id="ARBA00022729"/>
    </source>
</evidence>
<dbReference type="PANTHER" id="PTHR35891">
    <property type="entry name" value="THIOL:DISULFIDE INTERCHANGE PROTEIN DSBA"/>
    <property type="match status" value="1"/>
</dbReference>
<evidence type="ECO:0000256" key="6">
    <source>
        <dbReference type="ARBA" id="ARBA00023157"/>
    </source>
</evidence>
<dbReference type="PROSITE" id="PS00194">
    <property type="entry name" value="THIOREDOXIN_1"/>
    <property type="match status" value="1"/>
</dbReference>
<dbReference type="EMBL" id="CP011971">
    <property type="protein sequence ID" value="AMN48227.1"/>
    <property type="molecule type" value="Genomic_DNA"/>
</dbReference>
<evidence type="ECO:0000256" key="8">
    <source>
        <dbReference type="SAM" id="MobiDB-lite"/>
    </source>
</evidence>
<comment type="subcellular location">
    <subcellularLocation>
        <location evidence="1">Periplasm</location>
    </subcellularLocation>
</comment>
<dbReference type="InterPro" id="IPR050824">
    <property type="entry name" value="Thiol_disulfide_DsbA"/>
</dbReference>
<feature type="region of interest" description="Disordered" evidence="8">
    <location>
        <begin position="52"/>
        <end position="72"/>
    </location>
</feature>
<dbReference type="Pfam" id="PF01323">
    <property type="entry name" value="DSBA"/>
    <property type="match status" value="1"/>
</dbReference>
<dbReference type="InterPro" id="IPR013766">
    <property type="entry name" value="Thioredoxin_domain"/>
</dbReference>
<feature type="domain" description="Thioredoxin" evidence="10">
    <location>
        <begin position="102"/>
        <end position="295"/>
    </location>
</feature>
<dbReference type="Gene3D" id="3.40.30.10">
    <property type="entry name" value="Glutaredoxin"/>
    <property type="match status" value="1"/>
</dbReference>
<dbReference type="InterPro" id="IPR023205">
    <property type="entry name" value="DsbA/DsbL"/>
</dbReference>
<gene>
    <name evidence="11" type="ORF">ACG33_14195</name>
</gene>
<evidence type="ECO:0000256" key="3">
    <source>
        <dbReference type="ARBA" id="ARBA00013831"/>
    </source>
</evidence>
<evidence type="ECO:0000313" key="12">
    <source>
        <dbReference type="Proteomes" id="UP000070250"/>
    </source>
</evidence>